<accession>F0YD73</accession>
<proteinExistence type="predicted"/>
<dbReference type="AlphaFoldDB" id="F0YD73"/>
<keyword evidence="3" id="KW-1185">Reference proteome</keyword>
<sequence length="569" mass="59926">MDYFLLGKGALLVRERSLVSSALQTWASVSSGASLEASFDDDDGDGAYVFSEPSDAEEEEDVGSLAATISDATAARLAATLNRLSPASGDANDAPSPRSPAARADAPSPRSPAELYPGEPAENLLARLGRSPYAPDAPTPGPIPPTPSPGAAHASRPSPPPRAPVAVHPQRRAVNACRSLSRRASAHARDAAARLSRLLALRRRDAKRRAVGRWLADVAGERATREARAALDRSLDAAEARRLGAVALAKALTRKVDDATAAGLDVARLRRAKAVERRRGDARVFAAACRGVLRASAGRRAGVALRRWRRAADASTPPPPPPPPRDVVATRGALVAGALAALVLCRRRAAREALRRAVAAWTAAAFAGAVADLDAFDGELRSARAARADADSGRELAEAARDGAARAARRAGLPRVVAVALATWRSRRTGAAFGAWARNAMRAGLARDRAVWKVAALARLRSLVKRVGDLEASLETAAAAAPAPAAAAAPAAEEAPAPRRRKVPRRPAHREPGFIPPPCCEHVPYRLLSVKAQVPPTPPRLDRKKPPPPRARSPEREPPPKTYVVTLPF</sequence>
<name>F0YD73_AURAN</name>
<dbReference type="GeneID" id="20225234"/>
<dbReference type="InterPro" id="IPR051144">
    <property type="entry name" value="Formin_homology_domain"/>
</dbReference>
<evidence type="ECO:0000313" key="2">
    <source>
        <dbReference type="EMBL" id="EGB07008.1"/>
    </source>
</evidence>
<feature type="region of interest" description="Disordered" evidence="1">
    <location>
        <begin position="531"/>
        <end position="569"/>
    </location>
</feature>
<dbReference type="InParanoid" id="F0YD73"/>
<feature type="region of interest" description="Disordered" evidence="1">
    <location>
        <begin position="130"/>
        <end position="169"/>
    </location>
</feature>
<feature type="region of interest" description="Disordered" evidence="1">
    <location>
        <begin position="84"/>
        <end position="117"/>
    </location>
</feature>
<evidence type="ECO:0000256" key="1">
    <source>
        <dbReference type="SAM" id="MobiDB-lite"/>
    </source>
</evidence>
<dbReference type="EMBL" id="GL833132">
    <property type="protein sequence ID" value="EGB07008.1"/>
    <property type="molecule type" value="Genomic_DNA"/>
</dbReference>
<protein>
    <submittedName>
        <fullName evidence="2">Uncharacterized protein</fullName>
    </submittedName>
</protein>
<evidence type="ECO:0000313" key="3">
    <source>
        <dbReference type="Proteomes" id="UP000002729"/>
    </source>
</evidence>
<dbReference type="KEGG" id="aaf:AURANDRAFT_65240"/>
<organism evidence="3">
    <name type="scientific">Aureococcus anophagefferens</name>
    <name type="common">Harmful bloom alga</name>
    <dbReference type="NCBI Taxonomy" id="44056"/>
    <lineage>
        <taxon>Eukaryota</taxon>
        <taxon>Sar</taxon>
        <taxon>Stramenopiles</taxon>
        <taxon>Ochrophyta</taxon>
        <taxon>Pelagophyceae</taxon>
        <taxon>Pelagomonadales</taxon>
        <taxon>Pelagomonadaceae</taxon>
        <taxon>Aureococcus</taxon>
    </lineage>
</organism>
<reference evidence="2 3" key="1">
    <citation type="journal article" date="2011" name="Proc. Natl. Acad. Sci. U.S.A.">
        <title>Niche of harmful alga Aureococcus anophagefferens revealed through ecogenomics.</title>
        <authorList>
            <person name="Gobler C.J."/>
            <person name="Berry D.L."/>
            <person name="Dyhrman S.T."/>
            <person name="Wilhelm S.W."/>
            <person name="Salamov A."/>
            <person name="Lobanov A.V."/>
            <person name="Zhang Y."/>
            <person name="Collier J.L."/>
            <person name="Wurch L.L."/>
            <person name="Kustka A.B."/>
            <person name="Dill B.D."/>
            <person name="Shah M."/>
            <person name="VerBerkmoes N.C."/>
            <person name="Kuo A."/>
            <person name="Terry A."/>
            <person name="Pangilinan J."/>
            <person name="Lindquist E.A."/>
            <person name="Lucas S."/>
            <person name="Paulsen I.T."/>
            <person name="Hattenrath-Lehmann T.K."/>
            <person name="Talmage S.C."/>
            <person name="Walker E.A."/>
            <person name="Koch F."/>
            <person name="Burson A.M."/>
            <person name="Marcoval M.A."/>
            <person name="Tang Y.Z."/>
            <person name="Lecleir G.R."/>
            <person name="Coyne K.J."/>
            <person name="Berg G.M."/>
            <person name="Bertrand E.M."/>
            <person name="Saito M.A."/>
            <person name="Gladyshev V.N."/>
            <person name="Grigoriev I.V."/>
        </authorList>
    </citation>
    <scope>NUCLEOTIDE SEQUENCE [LARGE SCALE GENOMIC DNA]</scope>
    <source>
        <strain evidence="3">CCMP 1984</strain>
    </source>
</reference>
<feature type="compositionally biased region" description="Pro residues" evidence="1">
    <location>
        <begin position="135"/>
        <end position="148"/>
    </location>
</feature>
<feature type="region of interest" description="Disordered" evidence="1">
    <location>
        <begin position="484"/>
        <end position="515"/>
    </location>
</feature>
<dbReference type="RefSeq" id="XP_009038248.1">
    <property type="nucleotide sequence ID" value="XM_009040000.1"/>
</dbReference>
<feature type="compositionally biased region" description="Basic residues" evidence="1">
    <location>
        <begin position="498"/>
        <end position="508"/>
    </location>
</feature>
<dbReference type="PANTHER" id="PTHR45733">
    <property type="entry name" value="FORMIN-J"/>
    <property type="match status" value="1"/>
</dbReference>
<feature type="compositionally biased region" description="Low complexity" evidence="1">
    <location>
        <begin position="484"/>
        <end position="495"/>
    </location>
</feature>
<gene>
    <name evidence="2" type="ORF">AURANDRAFT_65240</name>
</gene>
<feature type="compositionally biased region" description="Low complexity" evidence="1">
    <location>
        <begin position="93"/>
        <end position="113"/>
    </location>
</feature>
<dbReference type="Proteomes" id="UP000002729">
    <property type="component" value="Unassembled WGS sequence"/>
</dbReference>